<accession>A0A061SX15</accession>
<dbReference type="RefSeq" id="WP_051584012.1">
    <property type="nucleotide sequence ID" value="NZ_JEMU01000002.1"/>
</dbReference>
<organism evidence="3 4">
    <name type="scientific">Sulfitobacter mediterraneus</name>
    <dbReference type="NCBI Taxonomy" id="83219"/>
    <lineage>
        <taxon>Bacteria</taxon>
        <taxon>Pseudomonadati</taxon>
        <taxon>Pseudomonadota</taxon>
        <taxon>Alphaproteobacteria</taxon>
        <taxon>Rhodobacterales</taxon>
        <taxon>Roseobacteraceae</taxon>
        <taxon>Sulfitobacter</taxon>
    </lineage>
</organism>
<feature type="transmembrane region" description="Helical" evidence="1">
    <location>
        <begin position="180"/>
        <end position="201"/>
    </location>
</feature>
<dbReference type="InterPro" id="IPR026841">
    <property type="entry name" value="Aur1/Ipt1"/>
</dbReference>
<evidence type="ECO:0000313" key="3">
    <source>
        <dbReference type="EMBL" id="KAJ04514.1"/>
    </source>
</evidence>
<evidence type="ECO:0000313" key="4">
    <source>
        <dbReference type="Proteomes" id="UP000027337"/>
    </source>
</evidence>
<evidence type="ECO:0000259" key="2">
    <source>
        <dbReference type="Pfam" id="PF14378"/>
    </source>
</evidence>
<reference evidence="3 4" key="1">
    <citation type="journal article" date="2014" name="Genome Announc.">
        <title>Draft Genome Sequences of Two Isolates of the Roseobacter Group, Sulfitobacter sp. Strains 3SOLIMAR09 and 1FIGIMAR09, from Harbors of Mallorca Island (Mediterranean Sea).</title>
        <authorList>
            <person name="Mas-Llado M."/>
            <person name="Pina-Villalonga J.M."/>
            <person name="Brunet-Galmes I."/>
            <person name="Nogales B."/>
            <person name="Bosch R."/>
        </authorList>
    </citation>
    <scope>NUCLEOTIDE SEQUENCE [LARGE SCALE GENOMIC DNA]</scope>
    <source>
        <strain evidence="3 4">1FIGIMAR09</strain>
    </source>
</reference>
<gene>
    <name evidence="3" type="ORF">PM02_03480</name>
</gene>
<feature type="transmembrane region" description="Helical" evidence="1">
    <location>
        <begin position="273"/>
        <end position="294"/>
    </location>
</feature>
<dbReference type="STRING" id="83219.PM02_03480"/>
<dbReference type="EMBL" id="JEMU01000002">
    <property type="protein sequence ID" value="KAJ04514.1"/>
    <property type="molecule type" value="Genomic_DNA"/>
</dbReference>
<evidence type="ECO:0000256" key="1">
    <source>
        <dbReference type="SAM" id="Phobius"/>
    </source>
</evidence>
<dbReference type="eggNOG" id="COG0671">
    <property type="taxonomic scope" value="Bacteria"/>
</dbReference>
<feature type="transmembrane region" description="Helical" evidence="1">
    <location>
        <begin position="131"/>
        <end position="149"/>
    </location>
</feature>
<dbReference type="AlphaFoldDB" id="A0A061SX15"/>
<feature type="transmembrane region" description="Helical" evidence="1">
    <location>
        <begin position="300"/>
        <end position="318"/>
    </location>
</feature>
<keyword evidence="1" id="KW-0812">Transmembrane</keyword>
<keyword evidence="1" id="KW-0472">Membrane</keyword>
<protein>
    <recommendedName>
        <fullName evidence="2">Inositolphosphotransferase Aur1/Ipt1 domain-containing protein</fullName>
    </recommendedName>
</protein>
<feature type="transmembrane region" description="Helical" evidence="1">
    <location>
        <begin position="33"/>
        <end position="53"/>
    </location>
</feature>
<sequence length="331" mass="35796">MPTDASLPFAAPQDAAQKPVLEKIGLWLAPAEVFLIVLSLLTGALAATLAIAFDQSVAWAEFLISFAPAIGLIGLGAYIRVKKQMHRAGLAAIGAGIYIGFSGVIAILIYLRFPISTPMIDTDLMRMDQWLVGYDWVSFVGFIAQYPALGKILGWVYNTSLGQLFVVIFVLGFTGRTVQLHRVLVAGIVSLLLAVAFWWAWPSVGPSAYFTLPTSTEQALGLVHGQAEGGRLLRMTQEGNTLIAPGMIMGTIAFPSYHTVMVFLAICFVRGTVIFWPMVLLNIGMLPAILSHGGHHFSDLLGGVAVFVLAWLFAHWIVPNKAEDQQTKANA</sequence>
<feature type="transmembrane region" description="Helical" evidence="1">
    <location>
        <begin position="60"/>
        <end position="79"/>
    </location>
</feature>
<dbReference type="GO" id="GO:0016020">
    <property type="term" value="C:membrane"/>
    <property type="evidence" value="ECO:0007669"/>
    <property type="project" value="UniProtKB-SubCell"/>
</dbReference>
<feature type="domain" description="Inositolphosphotransferase Aur1/Ipt1" evidence="2">
    <location>
        <begin position="123"/>
        <end position="312"/>
    </location>
</feature>
<proteinExistence type="predicted"/>
<dbReference type="Proteomes" id="UP000027337">
    <property type="component" value="Unassembled WGS sequence"/>
</dbReference>
<keyword evidence="4" id="KW-1185">Reference proteome</keyword>
<feature type="transmembrane region" description="Helical" evidence="1">
    <location>
        <begin position="155"/>
        <end position="173"/>
    </location>
</feature>
<comment type="caution">
    <text evidence="3">The sequence shown here is derived from an EMBL/GenBank/DDBJ whole genome shotgun (WGS) entry which is preliminary data.</text>
</comment>
<keyword evidence="1" id="KW-1133">Transmembrane helix</keyword>
<dbReference type="Pfam" id="PF14378">
    <property type="entry name" value="PAP2_3"/>
    <property type="match status" value="1"/>
</dbReference>
<feature type="transmembrane region" description="Helical" evidence="1">
    <location>
        <begin position="91"/>
        <end position="111"/>
    </location>
</feature>
<feature type="transmembrane region" description="Helical" evidence="1">
    <location>
        <begin position="242"/>
        <end position="266"/>
    </location>
</feature>
<name>A0A061SX15_9RHOB</name>